<dbReference type="GO" id="GO:0005737">
    <property type="term" value="C:cytoplasm"/>
    <property type="evidence" value="ECO:0007669"/>
    <property type="project" value="UniProtKB-SubCell"/>
</dbReference>
<accession>A0A7G9G627</accession>
<dbReference type="InterPro" id="IPR035895">
    <property type="entry name" value="HPr-like_sf"/>
</dbReference>
<dbReference type="AlphaFoldDB" id="A0A7G9G627"/>
<proteinExistence type="predicted"/>
<evidence type="ECO:0000313" key="5">
    <source>
        <dbReference type="EMBL" id="QNM06259.1"/>
    </source>
</evidence>
<evidence type="ECO:0000256" key="1">
    <source>
        <dbReference type="ARBA" id="ARBA00004496"/>
    </source>
</evidence>
<dbReference type="PANTHER" id="PTHR33705:SF2">
    <property type="entry name" value="PHOSPHOCARRIER PROTEIN NPR"/>
    <property type="match status" value="1"/>
</dbReference>
<dbReference type="GO" id="GO:0009401">
    <property type="term" value="P:phosphoenolpyruvate-dependent sugar phosphotransferase system"/>
    <property type="evidence" value="ECO:0007669"/>
    <property type="project" value="UniProtKB-KW"/>
</dbReference>
<keyword evidence="3" id="KW-0598">Phosphotransferase system</keyword>
<dbReference type="Gene3D" id="3.30.1340.10">
    <property type="entry name" value="HPr-like"/>
    <property type="match status" value="1"/>
</dbReference>
<feature type="domain" description="HPr" evidence="4">
    <location>
        <begin position="1"/>
        <end position="85"/>
    </location>
</feature>
<reference evidence="5 6" key="1">
    <citation type="submission" date="2020-08" db="EMBL/GenBank/DDBJ databases">
        <authorList>
            <person name="Liu C."/>
            <person name="Sun Q."/>
        </authorList>
    </citation>
    <scope>NUCLEOTIDE SEQUENCE [LARGE SCALE GENOMIC DNA]</scope>
    <source>
        <strain evidence="5 6">NSJ-38</strain>
    </source>
</reference>
<dbReference type="InterPro" id="IPR050399">
    <property type="entry name" value="HPr"/>
</dbReference>
<dbReference type="Proteomes" id="UP000515823">
    <property type="component" value="Chromosome"/>
</dbReference>
<dbReference type="NCBIfam" id="TIGR01003">
    <property type="entry name" value="PTS_HPr_family"/>
    <property type="match status" value="1"/>
</dbReference>
<dbReference type="Pfam" id="PF00381">
    <property type="entry name" value="PTS-HPr"/>
    <property type="match status" value="1"/>
</dbReference>
<comment type="subcellular location">
    <subcellularLocation>
        <location evidence="1">Cytoplasm</location>
    </subcellularLocation>
</comment>
<dbReference type="InterPro" id="IPR000032">
    <property type="entry name" value="HPr-like"/>
</dbReference>
<keyword evidence="6" id="KW-1185">Reference proteome</keyword>
<dbReference type="CDD" id="cd00367">
    <property type="entry name" value="PTS-HPr_like"/>
    <property type="match status" value="1"/>
</dbReference>
<evidence type="ECO:0000256" key="3">
    <source>
        <dbReference type="ARBA" id="ARBA00022683"/>
    </source>
</evidence>
<dbReference type="PROSITE" id="PS51350">
    <property type="entry name" value="PTS_HPR_DOM"/>
    <property type="match status" value="1"/>
</dbReference>
<dbReference type="SUPFAM" id="SSF55594">
    <property type="entry name" value="HPr-like"/>
    <property type="match status" value="1"/>
</dbReference>
<protein>
    <submittedName>
        <fullName evidence="5">HPr family phosphocarrier protein</fullName>
    </submittedName>
</protein>
<dbReference type="PANTHER" id="PTHR33705">
    <property type="entry name" value="PHOSPHOCARRIER PROTEIN HPR"/>
    <property type="match status" value="1"/>
</dbReference>
<evidence type="ECO:0000259" key="4">
    <source>
        <dbReference type="PROSITE" id="PS51350"/>
    </source>
</evidence>
<gene>
    <name evidence="5" type="ORF">H9Q78_03680</name>
</gene>
<dbReference type="EMBL" id="CP060634">
    <property type="protein sequence ID" value="QNM06259.1"/>
    <property type="molecule type" value="Genomic_DNA"/>
</dbReference>
<evidence type="ECO:0000256" key="2">
    <source>
        <dbReference type="ARBA" id="ARBA00022490"/>
    </source>
</evidence>
<evidence type="ECO:0000313" key="6">
    <source>
        <dbReference type="Proteomes" id="UP000515823"/>
    </source>
</evidence>
<dbReference type="RefSeq" id="WP_249303657.1">
    <property type="nucleotide sequence ID" value="NZ_CP060634.1"/>
</dbReference>
<name>A0A7G9G627_9FIRM</name>
<dbReference type="PRINTS" id="PR00107">
    <property type="entry name" value="PHOSPHOCPHPR"/>
</dbReference>
<dbReference type="KEGG" id="qdo:H9Q78_03680"/>
<sequence>MKSFTYVITDEVGIHARPAGVLAKEAKSLDSKVFLEAGGKKAEATRLLAVMGMGVKKGMEITVTVEGGDEEAAAAKLEAFFKANL</sequence>
<organism evidence="5 6">
    <name type="scientific">Qiania dongpingensis</name>
    <dbReference type="NCBI Taxonomy" id="2763669"/>
    <lineage>
        <taxon>Bacteria</taxon>
        <taxon>Bacillati</taxon>
        <taxon>Bacillota</taxon>
        <taxon>Clostridia</taxon>
        <taxon>Lachnospirales</taxon>
        <taxon>Lachnospiraceae</taxon>
        <taxon>Qiania</taxon>
    </lineage>
</organism>
<keyword evidence="2" id="KW-0963">Cytoplasm</keyword>